<proteinExistence type="predicted"/>
<feature type="transmembrane region" description="Helical" evidence="6">
    <location>
        <begin position="436"/>
        <end position="455"/>
    </location>
</feature>
<dbReference type="AlphaFoldDB" id="A9WSK8"/>
<evidence type="ECO:0000256" key="4">
    <source>
        <dbReference type="ARBA" id="ARBA00022989"/>
    </source>
</evidence>
<dbReference type="EMBL" id="CP000910">
    <property type="protein sequence ID" value="ABY23796.1"/>
    <property type="molecule type" value="Genomic_DNA"/>
</dbReference>
<dbReference type="Pfam" id="PF09678">
    <property type="entry name" value="Caa3_CtaG"/>
    <property type="match status" value="1"/>
</dbReference>
<name>A9WSK8_RENSM</name>
<keyword evidence="5 6" id="KW-0472">Membrane</keyword>
<evidence type="ECO:0000313" key="7">
    <source>
        <dbReference type="EMBL" id="ABY23796.1"/>
    </source>
</evidence>
<keyword evidence="2" id="KW-1003">Cell membrane</keyword>
<dbReference type="KEGG" id="rsa:RSal33209_2064"/>
<feature type="transmembrane region" description="Helical" evidence="6">
    <location>
        <begin position="594"/>
        <end position="619"/>
    </location>
</feature>
<feature type="transmembrane region" description="Helical" evidence="6">
    <location>
        <begin position="197"/>
        <end position="221"/>
    </location>
</feature>
<feature type="transmembrane region" description="Helical" evidence="6">
    <location>
        <begin position="139"/>
        <end position="157"/>
    </location>
</feature>
<keyword evidence="4 6" id="KW-1133">Transmembrane helix</keyword>
<sequence length="672" mass="73186">MRPSRILPAVLALLLLLLAVAIPVIQGDTLYAALTRSNPGPVTAIGTSVLRSLAWLSAIAALGKISVGLFLNPARRGQDSQSQQAKSANLSQGATGFTVLWGVCCLLLVPFVAADNNGVSVKLVISGGVYDFVNGTQSAQVWIVAVICAVLAVPLLLKGKSWPSKFFSFMLIISAMLLVVFAGQVSVGADHDFSSDAASFAVVAVLVWLSALCGTYLHLANGHRLDLQAFRRFHAMAFVGSLLGFVGYLVIVLISLAGKAPFDSACGRLAIGLLTAIALAVGLSAWAWQNFNRAIENSGQPPRGYRLQLMAGAIIAAIFLACLLALQATVPPRYLLPQSTQQNFLGFDIDGTRTAIQWLLFERPNVLFLVLAVLAVLSYLLGVRRLRRRGDSWPVGRTISWILGWLAVYYFTSSVWAERSPGSFGLHMISHMGLNMLAPVLMVLGGPMTLALRALKPAAAGALSGPREWINAMMHSKVTLFLTNPLLVFSIFVGSYYALYFSPLFELGMRYHWAHQAMNIHFIISGYLFYWIVIGIDRAPRQMPYIGKLGFTLAAMPFHAFFAVAVMSSTTVIGENFYRSLLPGWNTDLRADQYLGGGVAWAAGELPLVVVVIALLTQWSRSDRREERRNDRRKDQGLDDSLDNYNDMLAALAHRAGQTNVAKETQSENNHR</sequence>
<evidence type="ECO:0000256" key="3">
    <source>
        <dbReference type="ARBA" id="ARBA00022692"/>
    </source>
</evidence>
<comment type="subcellular location">
    <subcellularLocation>
        <location evidence="1">Cell membrane</location>
        <topology evidence="1">Multi-pass membrane protein</topology>
    </subcellularLocation>
</comment>
<feature type="transmembrane region" description="Helical" evidence="6">
    <location>
        <begin position="366"/>
        <end position="383"/>
    </location>
</feature>
<dbReference type="STRING" id="288705.RSal33209_2064"/>
<dbReference type="eggNOG" id="COG3336">
    <property type="taxonomic scope" value="Bacteria"/>
</dbReference>
<dbReference type="InterPro" id="IPR019108">
    <property type="entry name" value="Caa3_assmbl_CtaG-rel"/>
</dbReference>
<feature type="transmembrane region" description="Helical" evidence="6">
    <location>
        <begin position="269"/>
        <end position="288"/>
    </location>
</feature>
<evidence type="ECO:0000256" key="1">
    <source>
        <dbReference type="ARBA" id="ARBA00004651"/>
    </source>
</evidence>
<evidence type="ECO:0000256" key="5">
    <source>
        <dbReference type="ARBA" id="ARBA00023136"/>
    </source>
</evidence>
<protein>
    <submittedName>
        <fullName evidence="7">Copper resistance protein D</fullName>
    </submittedName>
</protein>
<feature type="transmembrane region" description="Helical" evidence="6">
    <location>
        <begin position="166"/>
        <end position="185"/>
    </location>
</feature>
<feature type="transmembrane region" description="Helical" evidence="6">
    <location>
        <begin position="53"/>
        <end position="72"/>
    </location>
</feature>
<gene>
    <name evidence="7" type="ordered locus">RSal33209_2064</name>
</gene>
<feature type="transmembrane region" description="Helical" evidence="6">
    <location>
        <begin position="395"/>
        <end position="416"/>
    </location>
</feature>
<feature type="transmembrane region" description="Helical" evidence="6">
    <location>
        <begin position="549"/>
        <end position="574"/>
    </location>
</feature>
<evidence type="ECO:0000256" key="2">
    <source>
        <dbReference type="ARBA" id="ARBA00022475"/>
    </source>
</evidence>
<feature type="transmembrane region" description="Helical" evidence="6">
    <location>
        <begin position="476"/>
        <end position="498"/>
    </location>
</feature>
<feature type="transmembrane region" description="Helical" evidence="6">
    <location>
        <begin position="309"/>
        <end position="330"/>
    </location>
</feature>
<keyword evidence="3 6" id="KW-0812">Transmembrane</keyword>
<dbReference type="Proteomes" id="UP000002007">
    <property type="component" value="Chromosome"/>
</dbReference>
<feature type="transmembrane region" description="Helical" evidence="6">
    <location>
        <begin position="233"/>
        <end position="257"/>
    </location>
</feature>
<keyword evidence="8" id="KW-1185">Reference proteome</keyword>
<dbReference type="HOGENOM" id="CLU_016803_0_0_11"/>
<feature type="transmembrane region" description="Helical" evidence="6">
    <location>
        <begin position="518"/>
        <end position="537"/>
    </location>
</feature>
<evidence type="ECO:0000256" key="6">
    <source>
        <dbReference type="SAM" id="Phobius"/>
    </source>
</evidence>
<accession>A9WSK8</accession>
<dbReference type="RefSeq" id="WP_012245466.1">
    <property type="nucleotide sequence ID" value="NC_010168.1"/>
</dbReference>
<dbReference type="GO" id="GO:0005886">
    <property type="term" value="C:plasma membrane"/>
    <property type="evidence" value="ECO:0007669"/>
    <property type="project" value="UniProtKB-SubCell"/>
</dbReference>
<evidence type="ECO:0000313" key="8">
    <source>
        <dbReference type="Proteomes" id="UP000002007"/>
    </source>
</evidence>
<reference evidence="8" key="1">
    <citation type="journal article" date="2008" name="J. Bacteriol.">
        <title>Genome sequence of the fish pathogen Renibacterium salmoninarum suggests reductive evolution away from an environmental Arthrobacter ancestor.</title>
        <authorList>
            <person name="Wiens G.D."/>
            <person name="Rockey D.D."/>
            <person name="Wu Z."/>
            <person name="Chang J."/>
            <person name="Levy R."/>
            <person name="Crane S."/>
            <person name="Chen D.S."/>
            <person name="Capri G.R."/>
            <person name="Burnett J.R."/>
            <person name="Sudheesh P.S."/>
            <person name="Schipma M.J."/>
            <person name="Burd H."/>
            <person name="Bhattacharyya A."/>
            <person name="Rhodes L.D."/>
            <person name="Kaul R."/>
            <person name="Strom M.S."/>
        </authorList>
    </citation>
    <scope>NUCLEOTIDE SEQUENCE [LARGE SCALE GENOMIC DNA]</scope>
    <source>
        <strain evidence="8">ATCC 33209 / DSM 20767 / JCM 11484 / NBRC 15589 / NCIMB 2235</strain>
    </source>
</reference>
<organism evidence="7 8">
    <name type="scientific">Renibacterium salmoninarum (strain ATCC 33209 / DSM 20767 / JCM 11484 / NBRC 15589 / NCIMB 2235)</name>
    <dbReference type="NCBI Taxonomy" id="288705"/>
    <lineage>
        <taxon>Bacteria</taxon>
        <taxon>Bacillati</taxon>
        <taxon>Actinomycetota</taxon>
        <taxon>Actinomycetes</taxon>
        <taxon>Micrococcales</taxon>
        <taxon>Micrococcaceae</taxon>
        <taxon>Renibacterium</taxon>
    </lineage>
</organism>
<feature type="transmembrane region" description="Helical" evidence="6">
    <location>
        <begin position="93"/>
        <end position="113"/>
    </location>
</feature>